<accession>A0AAU9RZR7</accession>
<dbReference type="Gene3D" id="2.40.50.140">
    <property type="entry name" value="Nucleic acid-binding proteins"/>
    <property type="match status" value="2"/>
</dbReference>
<dbReference type="CDD" id="cd04481">
    <property type="entry name" value="RPA1_DBD_B_like"/>
    <property type="match status" value="1"/>
</dbReference>
<feature type="domain" description="Replication protein A 70 kDa DNA-binding subunit B/D first OB fold" evidence="2">
    <location>
        <begin position="54"/>
        <end position="133"/>
    </location>
</feature>
<name>A0AAU9RZR7_THLAR</name>
<keyword evidence="4" id="KW-1185">Reference proteome</keyword>
<dbReference type="SUPFAM" id="SSF50249">
    <property type="entry name" value="Nucleic acid-binding proteins"/>
    <property type="match status" value="2"/>
</dbReference>
<dbReference type="EMBL" id="OU466859">
    <property type="protein sequence ID" value="CAH2052840.1"/>
    <property type="molecule type" value="Genomic_DNA"/>
</dbReference>
<sequence length="272" mass="31958">MISTTPSSKRSSDELESLPDLSSTSKKLLEKKTRNDDSQKILAGTKEKEKEKKWLTIDQDGVQSLHFVLIDERGDKIHGYINWEWMIPYFDQKMQEGEWKKIYNFTVIRVSNLVRLTETDKELSFLENTEVKRTKFDSEDHFQNFKSFDTLFNLDVPLQLPVDVIGKVTHVEDLQLVHDDLFGPHSPKQICRLKFTMVNNDDEAIQCVAFGKLAEDFNQHWYCLDDVKAVCVLSDWRLRIVNGVEQLMDDRGVSRFYFDLEIEEVFEFKENM</sequence>
<proteinExistence type="predicted"/>
<evidence type="ECO:0000313" key="3">
    <source>
        <dbReference type="EMBL" id="CAH2052840.1"/>
    </source>
</evidence>
<dbReference type="CDD" id="cd04480">
    <property type="entry name" value="RPA1_DBD_A_like"/>
    <property type="match status" value="1"/>
</dbReference>
<feature type="compositionally biased region" description="Basic and acidic residues" evidence="1">
    <location>
        <begin position="27"/>
        <end position="43"/>
    </location>
</feature>
<gene>
    <name evidence="3" type="ORF">TAV2_LOCUS10869</name>
</gene>
<dbReference type="Proteomes" id="UP000836841">
    <property type="component" value="Chromosome 3"/>
</dbReference>
<evidence type="ECO:0000256" key="1">
    <source>
        <dbReference type="SAM" id="MobiDB-lite"/>
    </source>
</evidence>
<evidence type="ECO:0000313" key="4">
    <source>
        <dbReference type="Proteomes" id="UP000836841"/>
    </source>
</evidence>
<feature type="region of interest" description="Disordered" evidence="1">
    <location>
        <begin position="1"/>
        <end position="43"/>
    </location>
</feature>
<protein>
    <recommendedName>
        <fullName evidence="2">Replication protein A 70 kDa DNA-binding subunit B/D first OB fold domain-containing protein</fullName>
    </recommendedName>
</protein>
<dbReference type="InterPro" id="IPR003871">
    <property type="entry name" value="RFA1B/D_OB_1st"/>
</dbReference>
<dbReference type="AlphaFoldDB" id="A0AAU9RZR7"/>
<reference evidence="3 4" key="1">
    <citation type="submission" date="2022-03" db="EMBL/GenBank/DDBJ databases">
        <authorList>
            <person name="Nunn A."/>
            <person name="Chopra R."/>
            <person name="Nunn A."/>
            <person name="Contreras Garrido A."/>
        </authorList>
    </citation>
    <scope>NUCLEOTIDE SEQUENCE [LARGE SCALE GENOMIC DNA]</scope>
</reference>
<dbReference type="InterPro" id="IPR012340">
    <property type="entry name" value="NA-bd_OB-fold"/>
</dbReference>
<dbReference type="Pfam" id="PF02721">
    <property type="entry name" value="DUF223"/>
    <property type="match status" value="1"/>
</dbReference>
<evidence type="ECO:0000259" key="2">
    <source>
        <dbReference type="Pfam" id="PF02721"/>
    </source>
</evidence>
<organism evidence="3 4">
    <name type="scientific">Thlaspi arvense</name>
    <name type="common">Field penny-cress</name>
    <dbReference type="NCBI Taxonomy" id="13288"/>
    <lineage>
        <taxon>Eukaryota</taxon>
        <taxon>Viridiplantae</taxon>
        <taxon>Streptophyta</taxon>
        <taxon>Embryophyta</taxon>
        <taxon>Tracheophyta</taxon>
        <taxon>Spermatophyta</taxon>
        <taxon>Magnoliopsida</taxon>
        <taxon>eudicotyledons</taxon>
        <taxon>Gunneridae</taxon>
        <taxon>Pentapetalae</taxon>
        <taxon>rosids</taxon>
        <taxon>malvids</taxon>
        <taxon>Brassicales</taxon>
        <taxon>Brassicaceae</taxon>
        <taxon>Thlaspideae</taxon>
        <taxon>Thlaspi</taxon>
    </lineage>
</organism>